<dbReference type="RefSeq" id="WP_395810596.1">
    <property type="nucleotide sequence ID" value="NZ_CP043494.1"/>
</dbReference>
<proteinExistence type="predicted"/>
<evidence type="ECO:0000313" key="4">
    <source>
        <dbReference type="EMBL" id="WNG50927.1"/>
    </source>
</evidence>
<dbReference type="EMBL" id="CP043494">
    <property type="protein sequence ID" value="WNG50927.1"/>
    <property type="molecule type" value="Genomic_DNA"/>
</dbReference>
<protein>
    <submittedName>
        <fullName evidence="4">TetR family transcriptional regulator</fullName>
    </submittedName>
</protein>
<gene>
    <name evidence="4" type="ORF">F0U60_47465</name>
</gene>
<dbReference type="Gene3D" id="1.10.357.10">
    <property type="entry name" value="Tetracycline Repressor, domain 2"/>
    <property type="match status" value="1"/>
</dbReference>
<name>A0ABY9X6B1_9BACT</name>
<evidence type="ECO:0000313" key="5">
    <source>
        <dbReference type="Proteomes" id="UP001611383"/>
    </source>
</evidence>
<feature type="domain" description="HTH tetR-type" evidence="3">
    <location>
        <begin position="54"/>
        <end position="80"/>
    </location>
</feature>
<organism evidence="4 5">
    <name type="scientific">Archangium minus</name>
    <dbReference type="NCBI Taxonomy" id="83450"/>
    <lineage>
        <taxon>Bacteria</taxon>
        <taxon>Pseudomonadati</taxon>
        <taxon>Myxococcota</taxon>
        <taxon>Myxococcia</taxon>
        <taxon>Myxococcales</taxon>
        <taxon>Cystobacterineae</taxon>
        <taxon>Archangiaceae</taxon>
        <taxon>Archangium</taxon>
    </lineage>
</organism>
<dbReference type="InterPro" id="IPR009057">
    <property type="entry name" value="Homeodomain-like_sf"/>
</dbReference>
<dbReference type="SUPFAM" id="SSF46689">
    <property type="entry name" value="Homeodomain-like"/>
    <property type="match status" value="1"/>
</dbReference>
<dbReference type="InterPro" id="IPR001647">
    <property type="entry name" value="HTH_TetR"/>
</dbReference>
<keyword evidence="5" id="KW-1185">Reference proteome</keyword>
<sequence length="237" mass="26165">MPQKVRRQPQERLAAGADREPPPLTLVPREGRDQAVLEASRAVIGLFLRERTSDFSVKELAAHAGLSERTFYRYFPRKEDAIRPAVDMGLARIVADLRAAPRGKTLQEALVEALSRSLAEENAMNWENLLSVLNETESLRAVWLQILTDAEVALAHVAAEWMGISRDSQRARLAGAVLATAGRLALEQPLSAGKKRDPGEVLAECLELLGPNLFEEPAGGRGPVRRSPPRRSRQGRR</sequence>
<evidence type="ECO:0000259" key="3">
    <source>
        <dbReference type="Pfam" id="PF00440"/>
    </source>
</evidence>
<dbReference type="Pfam" id="PF00440">
    <property type="entry name" value="TetR_N"/>
    <property type="match status" value="1"/>
</dbReference>
<feature type="compositionally biased region" description="Basic residues" evidence="2">
    <location>
        <begin position="223"/>
        <end position="237"/>
    </location>
</feature>
<keyword evidence="1" id="KW-0238">DNA-binding</keyword>
<accession>A0ABY9X6B1</accession>
<feature type="region of interest" description="Disordered" evidence="2">
    <location>
        <begin position="213"/>
        <end position="237"/>
    </location>
</feature>
<reference evidence="4 5" key="1">
    <citation type="submission" date="2019-08" db="EMBL/GenBank/DDBJ databases">
        <title>Archangium and Cystobacter genomes.</title>
        <authorList>
            <person name="Chen I.-C.K."/>
            <person name="Wielgoss S."/>
        </authorList>
    </citation>
    <scope>NUCLEOTIDE SEQUENCE [LARGE SCALE GENOMIC DNA]</scope>
    <source>
        <strain evidence="4 5">Cbm 6</strain>
    </source>
</reference>
<evidence type="ECO:0000256" key="2">
    <source>
        <dbReference type="SAM" id="MobiDB-lite"/>
    </source>
</evidence>
<dbReference type="Proteomes" id="UP001611383">
    <property type="component" value="Chromosome"/>
</dbReference>
<feature type="region of interest" description="Disordered" evidence="2">
    <location>
        <begin position="1"/>
        <end position="27"/>
    </location>
</feature>
<evidence type="ECO:0000256" key="1">
    <source>
        <dbReference type="ARBA" id="ARBA00023125"/>
    </source>
</evidence>